<dbReference type="InterPro" id="IPR007822">
    <property type="entry name" value="LANC-like"/>
</dbReference>
<dbReference type="PRINTS" id="PR01950">
    <property type="entry name" value="LANCSUPER"/>
</dbReference>
<dbReference type="Gene3D" id="1.50.10.10">
    <property type="match status" value="2"/>
</dbReference>
<name>A0AAQ3NAR4_VIGMU</name>
<dbReference type="Proteomes" id="UP001374535">
    <property type="component" value="Chromosome 6"/>
</dbReference>
<keyword evidence="3" id="KW-1185">Reference proteome</keyword>
<accession>A0AAQ3NAR4</accession>
<feature type="region of interest" description="Disordered" evidence="1">
    <location>
        <begin position="1"/>
        <end position="21"/>
    </location>
</feature>
<dbReference type="CDD" id="cd04794">
    <property type="entry name" value="euk_LANCL"/>
    <property type="match status" value="1"/>
</dbReference>
<dbReference type="AlphaFoldDB" id="A0AAQ3NAR4"/>
<proteinExistence type="predicted"/>
<dbReference type="GO" id="GO:0031179">
    <property type="term" value="P:peptide modification"/>
    <property type="evidence" value="ECO:0007669"/>
    <property type="project" value="InterPro"/>
</dbReference>
<sequence length="543" mass="60777">MTSSVVEGGSEEAKREPSDLGTESINLTAENLLLPYEIFLRAASSLKDKVVEETWNRRDQVVDPTVYSGLLGTAFTCLRSYQVTGCRNDLLLCREIVDTCVTAARASLSGGVYSLGAVVANHMGDLRKRDLFLALFIEVAKEKALPVGPEEGGFGMSYDLMYGRAGFLWGALFLNKNLGEEAVPKDILVPIIDAVLAGGRAGASDIKDCPLMYRWHGTRYLGAANGLAGILHVLLHFPLPSEDAEDVKGTLRYLMSKRFPRSGNYPSSEGNPRDKLVQWSHGATGMAITLCKAAQLVLWDVQTLPYKLVLWDVQTLPYKLVLWDVQTLPYKLVLWDVQTLPYKLVLWAVQTLPYKLVLWDVQTLSYKLVLWDVQTLSYKLVLWDVQTLPYKLDVQILLYKLVLWDVQILPYKLVLWDVQILPHKLVLWDVQILPYKLVFPNDRELRDAAIEAGEVVWKSGLVKKVGLADGISGNAYAFLSLYRLTKESIYEERAKSFASFLYDNAKSLAPASGYSLFQGLAGATCLWFDLLQPQNSSFPGYEL</sequence>
<evidence type="ECO:0008006" key="4">
    <source>
        <dbReference type="Google" id="ProtNLM"/>
    </source>
</evidence>
<dbReference type="EMBL" id="CP144695">
    <property type="protein sequence ID" value="WVZ05128.1"/>
    <property type="molecule type" value="Genomic_DNA"/>
</dbReference>
<evidence type="ECO:0000313" key="3">
    <source>
        <dbReference type="Proteomes" id="UP001374535"/>
    </source>
</evidence>
<dbReference type="PANTHER" id="PTHR12736">
    <property type="entry name" value="LANC-LIKE PROTEIN"/>
    <property type="match status" value="1"/>
</dbReference>
<dbReference type="PANTHER" id="PTHR12736:SF25">
    <property type="entry name" value="LANC-LIKE PROTEIN GCL1"/>
    <property type="match status" value="1"/>
</dbReference>
<dbReference type="GO" id="GO:0005975">
    <property type="term" value="P:carbohydrate metabolic process"/>
    <property type="evidence" value="ECO:0007669"/>
    <property type="project" value="InterPro"/>
</dbReference>
<dbReference type="Pfam" id="PF05147">
    <property type="entry name" value="LANC_like"/>
    <property type="match status" value="2"/>
</dbReference>
<dbReference type="InterPro" id="IPR012341">
    <property type="entry name" value="6hp_glycosidase-like_sf"/>
</dbReference>
<dbReference type="GO" id="GO:0005886">
    <property type="term" value="C:plasma membrane"/>
    <property type="evidence" value="ECO:0007669"/>
    <property type="project" value="TreeGrafter"/>
</dbReference>
<dbReference type="SUPFAM" id="SSF158745">
    <property type="entry name" value="LanC-like"/>
    <property type="match status" value="2"/>
</dbReference>
<evidence type="ECO:0000256" key="1">
    <source>
        <dbReference type="SAM" id="MobiDB-lite"/>
    </source>
</evidence>
<organism evidence="2 3">
    <name type="scientific">Vigna mungo</name>
    <name type="common">Black gram</name>
    <name type="synonym">Phaseolus mungo</name>
    <dbReference type="NCBI Taxonomy" id="3915"/>
    <lineage>
        <taxon>Eukaryota</taxon>
        <taxon>Viridiplantae</taxon>
        <taxon>Streptophyta</taxon>
        <taxon>Embryophyta</taxon>
        <taxon>Tracheophyta</taxon>
        <taxon>Spermatophyta</taxon>
        <taxon>Magnoliopsida</taxon>
        <taxon>eudicotyledons</taxon>
        <taxon>Gunneridae</taxon>
        <taxon>Pentapetalae</taxon>
        <taxon>rosids</taxon>
        <taxon>fabids</taxon>
        <taxon>Fabales</taxon>
        <taxon>Fabaceae</taxon>
        <taxon>Papilionoideae</taxon>
        <taxon>50 kb inversion clade</taxon>
        <taxon>NPAAA clade</taxon>
        <taxon>indigoferoid/millettioid clade</taxon>
        <taxon>Phaseoleae</taxon>
        <taxon>Vigna</taxon>
    </lineage>
</organism>
<protein>
    <recommendedName>
        <fullName evidence="4">LanC-like protein GCL1</fullName>
    </recommendedName>
</protein>
<dbReference type="SMART" id="SM01260">
    <property type="entry name" value="LANC_like"/>
    <property type="match status" value="1"/>
</dbReference>
<gene>
    <name evidence="2" type="ORF">V8G54_018474</name>
</gene>
<evidence type="ECO:0000313" key="2">
    <source>
        <dbReference type="EMBL" id="WVZ05128.1"/>
    </source>
</evidence>
<reference evidence="2 3" key="1">
    <citation type="journal article" date="2023" name="Life. Sci Alliance">
        <title>Evolutionary insights into 3D genome organization and epigenetic landscape of Vigna mungo.</title>
        <authorList>
            <person name="Junaid A."/>
            <person name="Singh B."/>
            <person name="Bhatia S."/>
        </authorList>
    </citation>
    <scope>NUCLEOTIDE SEQUENCE [LARGE SCALE GENOMIC DNA]</scope>
    <source>
        <strain evidence="2">Urdbean</strain>
    </source>
</reference>